<reference evidence="2 3" key="1">
    <citation type="submission" date="2017-02" db="EMBL/GenBank/DDBJ databases">
        <authorList>
            <person name="Peterson S.W."/>
        </authorList>
    </citation>
    <scope>NUCLEOTIDE SEQUENCE [LARGE SCALE GENOMIC DNA]</scope>
    <source>
        <strain evidence="2 3">DSM 22899</strain>
    </source>
</reference>
<protein>
    <submittedName>
        <fullName evidence="2">Helix-turn-helix domain-containing protein</fullName>
    </submittedName>
</protein>
<dbReference type="Pfam" id="PF01381">
    <property type="entry name" value="HTH_3"/>
    <property type="match status" value="1"/>
</dbReference>
<dbReference type="InterPro" id="IPR010982">
    <property type="entry name" value="Lambda_DNA-bd_dom_sf"/>
</dbReference>
<dbReference type="Gene3D" id="1.10.260.40">
    <property type="entry name" value="lambda repressor-like DNA-binding domains"/>
    <property type="match status" value="1"/>
</dbReference>
<proteinExistence type="predicted"/>
<accession>A0A1T5CJQ7</accession>
<keyword evidence="3" id="KW-1185">Reference proteome</keyword>
<dbReference type="SUPFAM" id="SSF47413">
    <property type="entry name" value="lambda repressor-like DNA-binding domains"/>
    <property type="match status" value="1"/>
</dbReference>
<dbReference type="PROSITE" id="PS50943">
    <property type="entry name" value="HTH_CROC1"/>
    <property type="match status" value="1"/>
</dbReference>
<dbReference type="Proteomes" id="UP000190541">
    <property type="component" value="Unassembled WGS sequence"/>
</dbReference>
<dbReference type="CDD" id="cd00093">
    <property type="entry name" value="HTH_XRE"/>
    <property type="match status" value="1"/>
</dbReference>
<dbReference type="SMART" id="SM00530">
    <property type="entry name" value="HTH_XRE"/>
    <property type="match status" value="1"/>
</dbReference>
<evidence type="ECO:0000259" key="1">
    <source>
        <dbReference type="PROSITE" id="PS50943"/>
    </source>
</evidence>
<evidence type="ECO:0000313" key="2">
    <source>
        <dbReference type="EMBL" id="SKB59644.1"/>
    </source>
</evidence>
<gene>
    <name evidence="2" type="ORF">SAMN05660226_02275</name>
</gene>
<organism evidence="2 3">
    <name type="scientific">Parapedobacter luteus</name>
    <dbReference type="NCBI Taxonomy" id="623280"/>
    <lineage>
        <taxon>Bacteria</taxon>
        <taxon>Pseudomonadati</taxon>
        <taxon>Bacteroidota</taxon>
        <taxon>Sphingobacteriia</taxon>
        <taxon>Sphingobacteriales</taxon>
        <taxon>Sphingobacteriaceae</taxon>
        <taxon>Parapedobacter</taxon>
    </lineage>
</organism>
<dbReference type="AlphaFoldDB" id="A0A1T5CJQ7"/>
<dbReference type="STRING" id="623280.SAMN05660226_02275"/>
<name>A0A1T5CJQ7_9SPHI</name>
<feature type="domain" description="HTH cro/C1-type" evidence="1">
    <location>
        <begin position="16"/>
        <end position="71"/>
    </location>
</feature>
<dbReference type="EMBL" id="FUYS01000004">
    <property type="protein sequence ID" value="SKB59644.1"/>
    <property type="molecule type" value="Genomic_DNA"/>
</dbReference>
<dbReference type="GO" id="GO:0003677">
    <property type="term" value="F:DNA binding"/>
    <property type="evidence" value="ECO:0007669"/>
    <property type="project" value="InterPro"/>
</dbReference>
<dbReference type="OrthoDB" id="678057at2"/>
<sequence length="92" mass="10854">MINKFSEIYKRIGSNLKRERKKARLTQVQLAEKISRIDDAKISNIENAKEDFMFSTLLEIANGLNIDVEKLTKKERAVKKKEEWNDEQQSRI</sequence>
<evidence type="ECO:0000313" key="3">
    <source>
        <dbReference type="Proteomes" id="UP000190541"/>
    </source>
</evidence>
<dbReference type="InterPro" id="IPR001387">
    <property type="entry name" value="Cro/C1-type_HTH"/>
</dbReference>